<gene>
    <name evidence="1" type="ORF">IAA97_07835</name>
</gene>
<accession>A0A9D9E0C1</accession>
<dbReference type="Proteomes" id="UP000823615">
    <property type="component" value="Unassembled WGS sequence"/>
</dbReference>
<sequence length="173" mass="19224">MRKVLAVVFIIISLVPLHAGDYHDISMSLGQQSYRWPEKGISIYYGVNIGLTERMELELWCNSVLVPRPFESNMVGLEIDWALLGPRSTATKIAGSALNTLIGIGGFYRTDNNGAGPFVSLTPLTVGTPVSGRREKILRTMIGYDAVNNEIMIGFSLIAIDFYVRGTWRDYSF</sequence>
<reference evidence="1" key="1">
    <citation type="submission" date="2020-10" db="EMBL/GenBank/DDBJ databases">
        <authorList>
            <person name="Gilroy R."/>
        </authorList>
    </citation>
    <scope>NUCLEOTIDE SEQUENCE</scope>
    <source>
        <strain evidence="1">7293</strain>
    </source>
</reference>
<evidence type="ECO:0000313" key="2">
    <source>
        <dbReference type="Proteomes" id="UP000823615"/>
    </source>
</evidence>
<comment type="caution">
    <text evidence="1">The sequence shown here is derived from an EMBL/GenBank/DDBJ whole genome shotgun (WGS) entry which is preliminary data.</text>
</comment>
<organism evidence="1 2">
    <name type="scientific">Candidatus Ornithospirochaeta stercoripullorum</name>
    <dbReference type="NCBI Taxonomy" id="2840899"/>
    <lineage>
        <taxon>Bacteria</taxon>
        <taxon>Pseudomonadati</taxon>
        <taxon>Spirochaetota</taxon>
        <taxon>Spirochaetia</taxon>
        <taxon>Spirochaetales</taxon>
        <taxon>Spirochaetaceae</taxon>
        <taxon>Spirochaetaceae incertae sedis</taxon>
        <taxon>Candidatus Ornithospirochaeta</taxon>
    </lineage>
</organism>
<dbReference type="EMBL" id="JADIMT010000092">
    <property type="protein sequence ID" value="MBO8436871.1"/>
    <property type="molecule type" value="Genomic_DNA"/>
</dbReference>
<evidence type="ECO:0000313" key="1">
    <source>
        <dbReference type="EMBL" id="MBO8436871.1"/>
    </source>
</evidence>
<proteinExistence type="predicted"/>
<protein>
    <submittedName>
        <fullName evidence="1">Uncharacterized protein</fullName>
    </submittedName>
</protein>
<dbReference type="AlphaFoldDB" id="A0A9D9E0C1"/>
<name>A0A9D9E0C1_9SPIO</name>
<reference evidence="1" key="2">
    <citation type="journal article" date="2021" name="PeerJ">
        <title>Extensive microbial diversity within the chicken gut microbiome revealed by metagenomics and culture.</title>
        <authorList>
            <person name="Gilroy R."/>
            <person name="Ravi A."/>
            <person name="Getino M."/>
            <person name="Pursley I."/>
            <person name="Horton D.L."/>
            <person name="Alikhan N.F."/>
            <person name="Baker D."/>
            <person name="Gharbi K."/>
            <person name="Hall N."/>
            <person name="Watson M."/>
            <person name="Adriaenssens E.M."/>
            <person name="Foster-Nyarko E."/>
            <person name="Jarju S."/>
            <person name="Secka A."/>
            <person name="Antonio M."/>
            <person name="Oren A."/>
            <person name="Chaudhuri R.R."/>
            <person name="La Ragione R."/>
            <person name="Hildebrand F."/>
            <person name="Pallen M.J."/>
        </authorList>
    </citation>
    <scope>NUCLEOTIDE SEQUENCE</scope>
    <source>
        <strain evidence="1">7293</strain>
    </source>
</reference>